<feature type="domain" description="AsmA" evidence="2">
    <location>
        <begin position="1"/>
        <end position="122"/>
    </location>
</feature>
<evidence type="ECO:0000256" key="1">
    <source>
        <dbReference type="SAM" id="MobiDB-lite"/>
    </source>
</evidence>
<feature type="region of interest" description="Disordered" evidence="1">
    <location>
        <begin position="339"/>
        <end position="359"/>
    </location>
</feature>
<dbReference type="InterPro" id="IPR007844">
    <property type="entry name" value="AsmA"/>
</dbReference>
<keyword evidence="4" id="KW-1185">Reference proteome</keyword>
<sequence>MSRRLRLTLLILGGLALAVVLAAVIAVYLLLQPERFTRMLQTQARAAGLELNLASPASPTLFPRPALDLNGITLNAEGANVPILLAARGQLALPWHTLFGGPTVISQLQIESPRVDLDALQEWLSGLPAQPAGTPPNIPRIDTGVSISRGSLVRGNEVLLDNVSLEAGSLVSGQPFPLSLSATTAANTPLRLRLSATPRIEGNALQLDNITLHLSQGSAMTLALTGTAHWHGAADAAASLAGKLDQADAGQYDISLTLTPANQGSPLLLALKLDGPGNHADLRLPPLALAHWWSQLGDEQAPQLAVPPISGHAEIAKVEIGGISIEGLAVQAGDDVPAAAGTSAAPARTAADEQPSGQK</sequence>
<feature type="compositionally biased region" description="Low complexity" evidence="1">
    <location>
        <begin position="339"/>
        <end position="349"/>
    </location>
</feature>
<dbReference type="PANTHER" id="PTHR30441">
    <property type="entry name" value="DUF748 DOMAIN-CONTAINING PROTEIN"/>
    <property type="match status" value="1"/>
</dbReference>
<proteinExistence type="predicted"/>
<dbReference type="EMBL" id="JBHSMK010000005">
    <property type="protein sequence ID" value="MFC5436831.1"/>
    <property type="molecule type" value="Genomic_DNA"/>
</dbReference>
<evidence type="ECO:0000259" key="2">
    <source>
        <dbReference type="Pfam" id="PF05170"/>
    </source>
</evidence>
<dbReference type="InterPro" id="IPR052894">
    <property type="entry name" value="AsmA-related"/>
</dbReference>
<comment type="caution">
    <text evidence="3">The sequence shown here is derived from an EMBL/GenBank/DDBJ whole genome shotgun (WGS) entry which is preliminary data.</text>
</comment>
<organism evidence="3 4">
    <name type="scientific">Rhodanobacter umsongensis</name>
    <dbReference type="NCBI Taxonomy" id="633153"/>
    <lineage>
        <taxon>Bacteria</taxon>
        <taxon>Pseudomonadati</taxon>
        <taxon>Pseudomonadota</taxon>
        <taxon>Gammaproteobacteria</taxon>
        <taxon>Lysobacterales</taxon>
        <taxon>Rhodanobacteraceae</taxon>
        <taxon>Rhodanobacter</taxon>
    </lineage>
</organism>
<name>A0ABW0JLX5_9GAMM</name>
<dbReference type="Proteomes" id="UP001596013">
    <property type="component" value="Unassembled WGS sequence"/>
</dbReference>
<evidence type="ECO:0000313" key="4">
    <source>
        <dbReference type="Proteomes" id="UP001596013"/>
    </source>
</evidence>
<dbReference type="RefSeq" id="WP_377304632.1">
    <property type="nucleotide sequence ID" value="NZ_JBHSMK010000005.1"/>
</dbReference>
<dbReference type="PANTHER" id="PTHR30441:SF4">
    <property type="entry name" value="PROTEIN ASMA"/>
    <property type="match status" value="1"/>
</dbReference>
<gene>
    <name evidence="3" type="ORF">ACFPME_09710</name>
</gene>
<evidence type="ECO:0000313" key="3">
    <source>
        <dbReference type="EMBL" id="MFC5436831.1"/>
    </source>
</evidence>
<protein>
    <submittedName>
        <fullName evidence="3">AsmA family protein</fullName>
    </submittedName>
</protein>
<accession>A0ABW0JLX5</accession>
<dbReference type="Pfam" id="PF05170">
    <property type="entry name" value="AsmA"/>
    <property type="match status" value="1"/>
</dbReference>
<reference evidence="4" key="1">
    <citation type="journal article" date="2019" name="Int. J. Syst. Evol. Microbiol.">
        <title>The Global Catalogue of Microorganisms (GCM) 10K type strain sequencing project: providing services to taxonomists for standard genome sequencing and annotation.</title>
        <authorList>
            <consortium name="The Broad Institute Genomics Platform"/>
            <consortium name="The Broad Institute Genome Sequencing Center for Infectious Disease"/>
            <person name="Wu L."/>
            <person name="Ma J."/>
        </authorList>
    </citation>
    <scope>NUCLEOTIDE SEQUENCE [LARGE SCALE GENOMIC DNA]</scope>
    <source>
        <strain evidence="4">JCM 17130</strain>
    </source>
</reference>